<dbReference type="OrthoDB" id="3050608at2759"/>
<feature type="compositionally biased region" description="Basic and acidic residues" evidence="1">
    <location>
        <begin position="71"/>
        <end position="98"/>
    </location>
</feature>
<proteinExistence type="predicted"/>
<organism evidence="2 3">
    <name type="scientific">Escovopsis weberi</name>
    <dbReference type="NCBI Taxonomy" id="150374"/>
    <lineage>
        <taxon>Eukaryota</taxon>
        <taxon>Fungi</taxon>
        <taxon>Dikarya</taxon>
        <taxon>Ascomycota</taxon>
        <taxon>Pezizomycotina</taxon>
        <taxon>Sordariomycetes</taxon>
        <taxon>Hypocreomycetidae</taxon>
        <taxon>Hypocreales</taxon>
        <taxon>Hypocreaceae</taxon>
        <taxon>Escovopsis</taxon>
    </lineage>
</organism>
<dbReference type="EMBL" id="LGSR01000018">
    <property type="protein sequence ID" value="KOS20270.1"/>
    <property type="molecule type" value="Genomic_DNA"/>
</dbReference>
<comment type="caution">
    <text evidence="2">The sequence shown here is derived from an EMBL/GenBank/DDBJ whole genome shotgun (WGS) entry which is preliminary data.</text>
</comment>
<sequence>MDFLKKAAGKDKKEEHAEQPSPSQARGENLGQGQAQTGQTAQGEGQAAKPDYIDKAFNQGAKKAGYNIDPNTREKITDAGREAYEKATGKKVPDKVSN</sequence>
<evidence type="ECO:0000313" key="2">
    <source>
        <dbReference type="EMBL" id="KOS20270.1"/>
    </source>
</evidence>
<reference evidence="2 3" key="1">
    <citation type="submission" date="2015-07" db="EMBL/GenBank/DDBJ databases">
        <title>The genome of the fungus Escovopsis weberi, a specialized disease agent of ant agriculture.</title>
        <authorList>
            <person name="de Man T.J."/>
            <person name="Stajich J.E."/>
            <person name="Kubicek C.P."/>
            <person name="Chenthamara K."/>
            <person name="Atanasova L."/>
            <person name="Druzhinina I.S."/>
            <person name="Birnbaum S."/>
            <person name="Barribeau S.M."/>
            <person name="Teiling C."/>
            <person name="Suen G."/>
            <person name="Currie C."/>
            <person name="Gerardo N.M."/>
        </authorList>
    </citation>
    <scope>NUCLEOTIDE SEQUENCE [LARGE SCALE GENOMIC DNA]</scope>
</reference>
<dbReference type="AlphaFoldDB" id="A0A0M8N5C0"/>
<feature type="compositionally biased region" description="Low complexity" evidence="1">
    <location>
        <begin position="31"/>
        <end position="48"/>
    </location>
</feature>
<feature type="compositionally biased region" description="Basic and acidic residues" evidence="1">
    <location>
        <begin position="1"/>
        <end position="18"/>
    </location>
</feature>
<feature type="region of interest" description="Disordered" evidence="1">
    <location>
        <begin position="1"/>
        <end position="98"/>
    </location>
</feature>
<evidence type="ECO:0000313" key="3">
    <source>
        <dbReference type="Proteomes" id="UP000053831"/>
    </source>
</evidence>
<dbReference type="Proteomes" id="UP000053831">
    <property type="component" value="Unassembled WGS sequence"/>
</dbReference>
<evidence type="ECO:0000256" key="1">
    <source>
        <dbReference type="SAM" id="MobiDB-lite"/>
    </source>
</evidence>
<name>A0A0M8N5C0_ESCWE</name>
<keyword evidence="3" id="KW-1185">Reference proteome</keyword>
<protein>
    <submittedName>
        <fullName evidence="2">Uncharacterized protein</fullName>
    </submittedName>
</protein>
<gene>
    <name evidence="2" type="ORF">ESCO_006335</name>
</gene>
<accession>A0A0M8N5C0</accession>